<dbReference type="NCBIfam" id="TIGR02273">
    <property type="entry name" value="16S_RimM"/>
    <property type="match status" value="1"/>
</dbReference>
<keyword evidence="1 5" id="KW-0963">Cytoplasm</keyword>
<comment type="domain">
    <text evidence="5">The PRC barrel domain binds ribosomal protein uS19.</text>
</comment>
<evidence type="ECO:0000259" key="7">
    <source>
        <dbReference type="Pfam" id="PF24986"/>
    </source>
</evidence>
<dbReference type="GO" id="GO:0042274">
    <property type="term" value="P:ribosomal small subunit biogenesis"/>
    <property type="evidence" value="ECO:0007669"/>
    <property type="project" value="UniProtKB-UniRule"/>
</dbReference>
<evidence type="ECO:0000256" key="5">
    <source>
        <dbReference type="HAMAP-Rule" id="MF_00014"/>
    </source>
</evidence>
<keyword evidence="2 5" id="KW-0690">Ribosome biogenesis</keyword>
<dbReference type="InterPro" id="IPR056792">
    <property type="entry name" value="PRC_RimM"/>
</dbReference>
<keyword evidence="4 5" id="KW-0143">Chaperone</keyword>
<keyword evidence="9" id="KW-1185">Reference proteome</keyword>
<dbReference type="Pfam" id="PF24986">
    <property type="entry name" value="PRC_RimM"/>
    <property type="match status" value="1"/>
</dbReference>
<dbReference type="GO" id="GO:0043022">
    <property type="term" value="F:ribosome binding"/>
    <property type="evidence" value="ECO:0007669"/>
    <property type="project" value="InterPro"/>
</dbReference>
<evidence type="ECO:0000313" key="8">
    <source>
        <dbReference type="EMBL" id="NUZ07122.1"/>
    </source>
</evidence>
<dbReference type="HAMAP" id="MF_00014">
    <property type="entry name" value="Ribosome_mat_RimM"/>
    <property type="match status" value="1"/>
</dbReference>
<dbReference type="InterPro" id="IPR011961">
    <property type="entry name" value="RimM"/>
</dbReference>
<sequence length="210" mass="22950">MSARAPAPNSDSGWPSDALEVGRIIDAWGIKGWIKVQPFSSEPDALRKSRRWHLKPSDDLAVARRRPGAPPLPPALDVAQTRWHGEWLVARIDGIDDRNGAESLRGARVFVPRADFPAPQDPDEFYWVDLIGLDVVNRQGEAIGRVVGLLETGPQSVLRVAPPDAAVTPAAADPPAEPSSDERLIPFVAAYVDDVDVEARRITVDWGLDF</sequence>
<dbReference type="PANTHER" id="PTHR33692">
    <property type="entry name" value="RIBOSOME MATURATION FACTOR RIMM"/>
    <property type="match status" value="1"/>
</dbReference>
<dbReference type="InterPro" id="IPR009000">
    <property type="entry name" value="Transl_B-barrel_sf"/>
</dbReference>
<gene>
    <name evidence="5 8" type="primary">rimM</name>
    <name evidence="8" type="ORF">HQN59_15270</name>
</gene>
<dbReference type="SUPFAM" id="SSF50346">
    <property type="entry name" value="PRC-barrel domain"/>
    <property type="match status" value="1"/>
</dbReference>
<dbReference type="Gene3D" id="2.30.30.240">
    <property type="entry name" value="PRC-barrel domain"/>
    <property type="match status" value="1"/>
</dbReference>
<evidence type="ECO:0000256" key="1">
    <source>
        <dbReference type="ARBA" id="ARBA00022490"/>
    </source>
</evidence>
<organism evidence="8 9">
    <name type="scientific">Piscinibacter koreensis</name>
    <dbReference type="NCBI Taxonomy" id="2742824"/>
    <lineage>
        <taxon>Bacteria</taxon>
        <taxon>Pseudomonadati</taxon>
        <taxon>Pseudomonadota</taxon>
        <taxon>Betaproteobacteria</taxon>
        <taxon>Burkholderiales</taxon>
        <taxon>Sphaerotilaceae</taxon>
        <taxon>Piscinibacter</taxon>
    </lineage>
</organism>
<dbReference type="AlphaFoldDB" id="A0A7Y6NPT5"/>
<keyword evidence="3 5" id="KW-0698">rRNA processing</keyword>
<dbReference type="Pfam" id="PF01782">
    <property type="entry name" value="RimM"/>
    <property type="match status" value="1"/>
</dbReference>
<protein>
    <recommendedName>
        <fullName evidence="5">Ribosome maturation factor RimM</fullName>
    </recommendedName>
</protein>
<comment type="similarity">
    <text evidence="5">Belongs to the RimM family.</text>
</comment>
<feature type="domain" description="RimM N-terminal" evidence="6">
    <location>
        <begin position="21"/>
        <end position="114"/>
    </location>
</feature>
<comment type="subcellular location">
    <subcellularLocation>
        <location evidence="5">Cytoplasm</location>
    </subcellularLocation>
</comment>
<accession>A0A7Y6NPT5</accession>
<feature type="domain" description="Ribosome maturation factor RimM PRC barrel" evidence="7">
    <location>
        <begin position="127"/>
        <end position="206"/>
    </location>
</feature>
<dbReference type="Proteomes" id="UP000529637">
    <property type="component" value="Unassembled WGS sequence"/>
</dbReference>
<evidence type="ECO:0000259" key="6">
    <source>
        <dbReference type="Pfam" id="PF01782"/>
    </source>
</evidence>
<proteinExistence type="inferred from homology"/>
<dbReference type="SUPFAM" id="SSF50447">
    <property type="entry name" value="Translation proteins"/>
    <property type="match status" value="1"/>
</dbReference>
<dbReference type="InterPro" id="IPR002676">
    <property type="entry name" value="RimM_N"/>
</dbReference>
<name>A0A7Y6NPT5_9BURK</name>
<reference evidence="8 9" key="1">
    <citation type="submission" date="2020-06" db="EMBL/GenBank/DDBJ databases">
        <title>Schlegella sp. ID0723 isolated from air conditioner.</title>
        <authorList>
            <person name="Kim D.Y."/>
            <person name="Kim D.-U."/>
        </authorList>
    </citation>
    <scope>NUCLEOTIDE SEQUENCE [LARGE SCALE GENOMIC DNA]</scope>
    <source>
        <strain evidence="8 9">ID0723</strain>
    </source>
</reference>
<comment type="caution">
    <text evidence="8">The sequence shown here is derived from an EMBL/GenBank/DDBJ whole genome shotgun (WGS) entry which is preliminary data.</text>
</comment>
<dbReference type="RefSeq" id="WP_176069980.1">
    <property type="nucleotide sequence ID" value="NZ_JABWMJ010000007.1"/>
</dbReference>
<comment type="function">
    <text evidence="5">An accessory protein needed during the final step in the assembly of 30S ribosomal subunit, possibly for assembly of the head region. Essential for efficient processing of 16S rRNA. May be needed both before and after RbfA during the maturation of 16S rRNA. It has affinity for free ribosomal 30S subunits but not for 70S ribosomes.</text>
</comment>
<dbReference type="GO" id="GO:0006364">
    <property type="term" value="P:rRNA processing"/>
    <property type="evidence" value="ECO:0007669"/>
    <property type="project" value="UniProtKB-UniRule"/>
</dbReference>
<evidence type="ECO:0000256" key="2">
    <source>
        <dbReference type="ARBA" id="ARBA00022517"/>
    </source>
</evidence>
<dbReference type="GO" id="GO:0005737">
    <property type="term" value="C:cytoplasm"/>
    <property type="evidence" value="ECO:0007669"/>
    <property type="project" value="UniProtKB-SubCell"/>
</dbReference>
<dbReference type="InterPro" id="IPR011033">
    <property type="entry name" value="PRC_barrel-like_sf"/>
</dbReference>
<dbReference type="GO" id="GO:0005840">
    <property type="term" value="C:ribosome"/>
    <property type="evidence" value="ECO:0007669"/>
    <property type="project" value="InterPro"/>
</dbReference>
<evidence type="ECO:0000256" key="3">
    <source>
        <dbReference type="ARBA" id="ARBA00022552"/>
    </source>
</evidence>
<evidence type="ECO:0000256" key="4">
    <source>
        <dbReference type="ARBA" id="ARBA00023186"/>
    </source>
</evidence>
<dbReference type="Gene3D" id="2.40.30.60">
    <property type="entry name" value="RimM"/>
    <property type="match status" value="1"/>
</dbReference>
<dbReference type="InterPro" id="IPR036976">
    <property type="entry name" value="RimM_N_sf"/>
</dbReference>
<comment type="subunit">
    <text evidence="5">Binds ribosomal protein uS19.</text>
</comment>
<evidence type="ECO:0000313" key="9">
    <source>
        <dbReference type="Proteomes" id="UP000529637"/>
    </source>
</evidence>
<dbReference type="PANTHER" id="PTHR33692:SF1">
    <property type="entry name" value="RIBOSOME MATURATION FACTOR RIMM"/>
    <property type="match status" value="1"/>
</dbReference>
<dbReference type="EMBL" id="JABWMJ010000007">
    <property type="protein sequence ID" value="NUZ07122.1"/>
    <property type="molecule type" value="Genomic_DNA"/>
</dbReference>